<dbReference type="InterPro" id="IPR011990">
    <property type="entry name" value="TPR-like_helical_dom_sf"/>
</dbReference>
<dbReference type="Gene3D" id="1.25.40.10">
    <property type="entry name" value="Tetratricopeptide repeat domain"/>
    <property type="match status" value="4"/>
</dbReference>
<name>A0ABD3DBV1_9LAMI</name>
<comment type="caution">
    <text evidence="4">The sequence shown here is derived from an EMBL/GenBank/DDBJ whole genome shotgun (WGS) entry which is preliminary data.</text>
</comment>
<dbReference type="InterPro" id="IPR050872">
    <property type="entry name" value="PPR_P_subfamily"/>
</dbReference>
<keyword evidence="2" id="KW-0677">Repeat</keyword>
<evidence type="ECO:0000256" key="1">
    <source>
        <dbReference type="ARBA" id="ARBA00007626"/>
    </source>
</evidence>
<reference evidence="5" key="1">
    <citation type="journal article" date="2024" name="IScience">
        <title>Strigolactones Initiate the Formation of Haustorium-like Structures in Castilleja.</title>
        <authorList>
            <person name="Buerger M."/>
            <person name="Peterson D."/>
            <person name="Chory J."/>
        </authorList>
    </citation>
    <scope>NUCLEOTIDE SEQUENCE [LARGE SCALE GENOMIC DNA]</scope>
</reference>
<protein>
    <recommendedName>
        <fullName evidence="6">Pentatricopeptide repeat-containing protein</fullName>
    </recommendedName>
</protein>
<dbReference type="Pfam" id="PF13041">
    <property type="entry name" value="PPR_2"/>
    <property type="match status" value="2"/>
</dbReference>
<keyword evidence="5" id="KW-1185">Reference proteome</keyword>
<feature type="repeat" description="PPR" evidence="3">
    <location>
        <begin position="232"/>
        <end position="266"/>
    </location>
</feature>
<comment type="similarity">
    <text evidence="1">Belongs to the PPR family. P subfamily.</text>
</comment>
<gene>
    <name evidence="4" type="ORF">CASFOL_017812</name>
</gene>
<feature type="repeat" description="PPR" evidence="3">
    <location>
        <begin position="267"/>
        <end position="301"/>
    </location>
</feature>
<dbReference type="PANTHER" id="PTHR46128:SF211">
    <property type="entry name" value="PENTACOTRIPEPTIDE-REPEAT REGION OF PRORP DOMAIN-CONTAINING PROTEIN"/>
    <property type="match status" value="1"/>
</dbReference>
<proteinExistence type="inferred from homology"/>
<dbReference type="PROSITE" id="PS51375">
    <property type="entry name" value="PPR"/>
    <property type="match status" value="6"/>
</dbReference>
<evidence type="ECO:0008006" key="6">
    <source>
        <dbReference type="Google" id="ProtNLM"/>
    </source>
</evidence>
<evidence type="ECO:0000313" key="4">
    <source>
        <dbReference type="EMBL" id="KAL3638441.1"/>
    </source>
</evidence>
<dbReference type="Proteomes" id="UP001632038">
    <property type="component" value="Unassembled WGS sequence"/>
</dbReference>
<dbReference type="InterPro" id="IPR002885">
    <property type="entry name" value="PPR_rpt"/>
</dbReference>
<dbReference type="AlphaFoldDB" id="A0ABD3DBV1"/>
<feature type="repeat" description="PPR" evidence="3">
    <location>
        <begin position="302"/>
        <end position="337"/>
    </location>
</feature>
<evidence type="ECO:0000256" key="3">
    <source>
        <dbReference type="PROSITE-ProRule" id="PRU00708"/>
    </source>
</evidence>
<dbReference type="NCBIfam" id="TIGR00756">
    <property type="entry name" value="PPR"/>
    <property type="match status" value="6"/>
</dbReference>
<dbReference type="Pfam" id="PF13812">
    <property type="entry name" value="PPR_3"/>
    <property type="match status" value="1"/>
</dbReference>
<evidence type="ECO:0000313" key="5">
    <source>
        <dbReference type="Proteomes" id="UP001632038"/>
    </source>
</evidence>
<evidence type="ECO:0000256" key="2">
    <source>
        <dbReference type="ARBA" id="ARBA00022737"/>
    </source>
</evidence>
<dbReference type="Pfam" id="PF01535">
    <property type="entry name" value="PPR"/>
    <property type="match status" value="1"/>
</dbReference>
<feature type="repeat" description="PPR" evidence="3">
    <location>
        <begin position="338"/>
        <end position="372"/>
    </location>
</feature>
<feature type="repeat" description="PPR" evidence="3">
    <location>
        <begin position="404"/>
        <end position="438"/>
    </location>
</feature>
<dbReference type="EMBL" id="JAVIJP010000019">
    <property type="protein sequence ID" value="KAL3638441.1"/>
    <property type="molecule type" value="Genomic_DNA"/>
</dbReference>
<feature type="repeat" description="PPR" evidence="3">
    <location>
        <begin position="439"/>
        <end position="473"/>
    </location>
</feature>
<accession>A0ABD3DBV1</accession>
<dbReference type="PANTHER" id="PTHR46128">
    <property type="entry name" value="MITOCHONDRIAL GROUP I INTRON SPLICING FACTOR CCM1"/>
    <property type="match status" value="1"/>
</dbReference>
<organism evidence="4 5">
    <name type="scientific">Castilleja foliolosa</name>
    <dbReference type="NCBI Taxonomy" id="1961234"/>
    <lineage>
        <taxon>Eukaryota</taxon>
        <taxon>Viridiplantae</taxon>
        <taxon>Streptophyta</taxon>
        <taxon>Embryophyta</taxon>
        <taxon>Tracheophyta</taxon>
        <taxon>Spermatophyta</taxon>
        <taxon>Magnoliopsida</taxon>
        <taxon>eudicotyledons</taxon>
        <taxon>Gunneridae</taxon>
        <taxon>Pentapetalae</taxon>
        <taxon>asterids</taxon>
        <taxon>lamiids</taxon>
        <taxon>Lamiales</taxon>
        <taxon>Orobanchaceae</taxon>
        <taxon>Pedicularideae</taxon>
        <taxon>Castillejinae</taxon>
        <taxon>Castilleja</taxon>
    </lineage>
</organism>
<sequence>MCSRFRLLSLQIQSLSRLHPFIPSPLTPRKILEYSIPIHHFHHTSSPNPPASTSTTDHEALKIQTLLKIHSNKPIQEISLLLDDCNLSLSQDLVLNVLKRHRSDWKPAYTFFRWVSSTKNSIGFSPDTSIHNEILDILGRSKRFIELHQVLDEMPKRENLINGCTFGIVVNRLSAAHKIDEAIEFFNRMEYYLGLEPDLPAFQTLLLGLCRYKHVERAELLFRNRKHEFNEDIKTWNIILNGWCVLRSLPDAKRFWKDIIMSGVRPDKFTYSIFINSLTKSGKTTSSMELLRKMWENGLDPDVTICNNVIDGLCFKKRIPEALRIFDEMREKRGCSPNVATYNTLIKHFCKIRRMDKVGELLGEMEETKMQNLLTYGYLLKAAKKIEEVDGILERMRRNGCELDGDSYNLVLRLFMEWGDEKRVRCVWDEMERFGLGPNKPSYTIIIHGLYDKGRIRESLEYFDEMVEKGMVPEPRTELLVDEMKLKLRNK</sequence>